<feature type="compositionally biased region" description="Low complexity" evidence="3">
    <location>
        <begin position="55"/>
        <end position="84"/>
    </location>
</feature>
<proteinExistence type="predicted"/>
<dbReference type="EMBL" id="JNOM01000003">
    <property type="protein sequence ID" value="KNG91406.1"/>
    <property type="molecule type" value="Genomic_DNA"/>
</dbReference>
<keyword evidence="4" id="KW-1133">Transmembrane helix</keyword>
<feature type="domain" description="SH3" evidence="5">
    <location>
        <begin position="596"/>
        <end position="657"/>
    </location>
</feature>
<gene>
    <name evidence="6" type="ORF">ANOM_000483</name>
</gene>
<evidence type="ECO:0000256" key="3">
    <source>
        <dbReference type="SAM" id="MobiDB-lite"/>
    </source>
</evidence>
<feature type="region of interest" description="Disordered" evidence="3">
    <location>
        <begin position="463"/>
        <end position="538"/>
    </location>
</feature>
<dbReference type="Proteomes" id="UP000037505">
    <property type="component" value="Unassembled WGS sequence"/>
</dbReference>
<evidence type="ECO:0000256" key="1">
    <source>
        <dbReference type="ARBA" id="ARBA00022443"/>
    </source>
</evidence>
<keyword evidence="4" id="KW-0812">Transmembrane</keyword>
<dbReference type="InterPro" id="IPR001452">
    <property type="entry name" value="SH3_domain"/>
</dbReference>
<accession>A0A0L1JI20</accession>
<reference evidence="6 7" key="1">
    <citation type="submission" date="2014-06" db="EMBL/GenBank/DDBJ databases">
        <title>The Genome of the Aflatoxigenic Filamentous Fungus Aspergillus nomius.</title>
        <authorList>
            <person name="Moore M.G."/>
            <person name="Shannon B.M."/>
            <person name="Brian M.M."/>
        </authorList>
    </citation>
    <scope>NUCLEOTIDE SEQUENCE [LARGE SCALE GENOMIC DNA]</scope>
    <source>
        <strain evidence="6 7">NRRL 13137</strain>
    </source>
</reference>
<dbReference type="OrthoDB" id="5340910at2759"/>
<comment type="caution">
    <text evidence="6">The sequence shown here is derived from an EMBL/GenBank/DDBJ whole genome shotgun (WGS) entry which is preliminary data.</text>
</comment>
<keyword evidence="7" id="KW-1185">Reference proteome</keyword>
<feature type="region of interest" description="Disordered" evidence="3">
    <location>
        <begin position="323"/>
        <end position="417"/>
    </location>
</feature>
<name>A0A0L1JI20_ASPN3</name>
<feature type="compositionally biased region" description="Polar residues" evidence="3">
    <location>
        <begin position="506"/>
        <end position="517"/>
    </location>
</feature>
<dbReference type="STRING" id="1509407.A0A0L1JI20"/>
<dbReference type="GeneID" id="26802287"/>
<organism evidence="6 7">
    <name type="scientific">Aspergillus nomiae NRRL (strain ATCC 15546 / NRRL 13137 / CBS 260.88 / M93)</name>
    <dbReference type="NCBI Taxonomy" id="1509407"/>
    <lineage>
        <taxon>Eukaryota</taxon>
        <taxon>Fungi</taxon>
        <taxon>Dikarya</taxon>
        <taxon>Ascomycota</taxon>
        <taxon>Pezizomycotina</taxon>
        <taxon>Eurotiomycetes</taxon>
        <taxon>Eurotiomycetidae</taxon>
        <taxon>Eurotiales</taxon>
        <taxon>Aspergillaceae</taxon>
        <taxon>Aspergillus</taxon>
        <taxon>Aspergillus subgen. Circumdati</taxon>
    </lineage>
</organism>
<dbReference type="RefSeq" id="XP_015412329.1">
    <property type="nucleotide sequence ID" value="XM_015545741.1"/>
</dbReference>
<feature type="compositionally biased region" description="Low complexity" evidence="3">
    <location>
        <begin position="360"/>
        <end position="374"/>
    </location>
</feature>
<evidence type="ECO:0000313" key="7">
    <source>
        <dbReference type="Proteomes" id="UP000037505"/>
    </source>
</evidence>
<dbReference type="SUPFAM" id="SSF50044">
    <property type="entry name" value="SH3-domain"/>
    <property type="match status" value="1"/>
</dbReference>
<dbReference type="AlphaFoldDB" id="A0A0L1JI20"/>
<evidence type="ECO:0000259" key="5">
    <source>
        <dbReference type="PROSITE" id="PS50002"/>
    </source>
</evidence>
<feature type="compositionally biased region" description="Low complexity" evidence="3">
    <location>
        <begin position="146"/>
        <end position="206"/>
    </location>
</feature>
<keyword evidence="4" id="KW-0472">Membrane</keyword>
<feature type="compositionally biased region" description="Basic and acidic residues" evidence="3">
    <location>
        <begin position="323"/>
        <end position="335"/>
    </location>
</feature>
<feature type="compositionally biased region" description="Low complexity" evidence="3">
    <location>
        <begin position="93"/>
        <end position="110"/>
    </location>
</feature>
<feature type="transmembrane region" description="Helical" evidence="4">
    <location>
        <begin position="244"/>
        <end position="266"/>
    </location>
</feature>
<keyword evidence="1 2" id="KW-0728">SH3 domain</keyword>
<feature type="region of interest" description="Disordered" evidence="3">
    <location>
        <begin position="146"/>
        <end position="207"/>
    </location>
</feature>
<protein>
    <recommendedName>
        <fullName evidence="5">SH3 domain-containing protein</fullName>
    </recommendedName>
</protein>
<feature type="compositionally biased region" description="Basic and acidic residues" evidence="3">
    <location>
        <begin position="402"/>
        <end position="417"/>
    </location>
</feature>
<evidence type="ECO:0000256" key="2">
    <source>
        <dbReference type="PROSITE-ProRule" id="PRU00192"/>
    </source>
</evidence>
<dbReference type="PROSITE" id="PS50002">
    <property type="entry name" value="SH3"/>
    <property type="match status" value="1"/>
</dbReference>
<evidence type="ECO:0000256" key="4">
    <source>
        <dbReference type="SAM" id="Phobius"/>
    </source>
</evidence>
<evidence type="ECO:0000313" key="6">
    <source>
        <dbReference type="EMBL" id="KNG91406.1"/>
    </source>
</evidence>
<feature type="region of interest" description="Disordered" evidence="3">
    <location>
        <begin position="44"/>
        <end position="117"/>
    </location>
</feature>
<dbReference type="InterPro" id="IPR036028">
    <property type="entry name" value="SH3-like_dom_sf"/>
</dbReference>
<sequence>MRAVEVSLDSGPVSTPRGYESLAGRFVQNYNGGQAAASAAPVANMDNSQNGQYPGTGSQASTGSQGSQSWQGSQGSQSWQGSQAPRFHRLHRGSQGSQGAWGQSWGGAQSPSQNVGGQALGASTVLQQVATENTGQYTWKPNGEATQLQTSTQSGATSSLSQSTTTSQLRTTSQTSSTTSQATSTTSGTTTTQSQSTSTNTQPTTLETRVSHTATATATDGAHEVAATSTGTAHHGVTKLDTSAYAAVAVCAGVGIIAAFVLFSLYRKRRRAKAIARAKELRRRHGGPKPGQLEANSSVNTLPQLFLASKTALFSVVSLRSSNEKDDFGSDRGPAEKQIPLSAPPQYGKSQLSAVSVPRSAGSQSDSGSISDASTVAGTPSRHPTFRQPTELHYDTCSTSDHPSDDGASEHRPGLYRRLTERVASIRTRSKQPKRGHRHCLSAPNEIITNRFASPIVRPVHEIDHDRHNTSDDDTDQSTRSQPHGIQITENQNESRSTSDDEADNSTETPNDSRSTSGDGGDHNASFERPPLKTRGSFKERVTGLAKLPRMPSINSLYKASAASSIEEKDRPGAKLSTIPDDEMEDNRLVTSYAPSTFKTYSVDMEFSPVNDTQIKLALGQSVIIYQVYDHGWVHCLNRDTGQDGLAPRACLSIWPTNRPPSNRAVSDVTLYPPQMNVSVTSLGSSRPMSPITRFYSHRCPSSPAI</sequence>